<name>A0A3E2H434_SCYLI</name>
<evidence type="ECO:0000256" key="3">
    <source>
        <dbReference type="SAM" id="MobiDB-lite"/>
    </source>
</evidence>
<dbReference type="InterPro" id="IPR032675">
    <property type="entry name" value="LRR_dom_sf"/>
</dbReference>
<dbReference type="OrthoDB" id="1517790at2759"/>
<sequence length="541" mass="61296">MPEEPTLPRLTWNPNRSTYGSSPRKRVRLSSPVVSSDPIFSSEDDPSVDNYNHNRQKRRYRGPWYRQQVASDPPNQELDQDQPNTDRKVKRTLERQYDSGVWLGSDFTDNDEVVDGLGPVNGFLNSRFHTRQVGLPRLNREISPSPEELAQRQIEMCLDTGNETIDLSYVKFVLLSSKLIIAPSSHSLTTISNTTIRPLASFACIPRITSINEGIFSPLVPHLKIFLSSNSLTTLPGELFNLDRLSVLSLRGNLLQELPSTIGNLCNLSELNISQNFLRYLPYEILNLFSQGSQLRSFQIHPNPFIAPEDSDSEHINKDADTDVMAERYIQARGLGPWHPQWHLEYKGRTETRYFSIDGDIFKGPIFPGDINEKYAVARSEQTTGFASQISGNSVPFVSNFDFPPSESGYLSRAPSLIEASLVACTKSLQLPYLQTFLPDDSPEKLHTLLSRAAISKASGGNKCTICGRNYIIPRTEWIEWWRITRLAEDNRMPTTLRQTENFRDIIESTVPLIRRGCSWLCGPEDLVTHGRNERRGPRTV</sequence>
<feature type="region of interest" description="Disordered" evidence="3">
    <location>
        <begin position="1"/>
        <end position="91"/>
    </location>
</feature>
<dbReference type="Proteomes" id="UP000258309">
    <property type="component" value="Unassembled WGS sequence"/>
</dbReference>
<organism evidence="4 5">
    <name type="scientific">Scytalidium lignicola</name>
    <name type="common">Hyphomycete</name>
    <dbReference type="NCBI Taxonomy" id="5539"/>
    <lineage>
        <taxon>Eukaryota</taxon>
        <taxon>Fungi</taxon>
        <taxon>Dikarya</taxon>
        <taxon>Ascomycota</taxon>
        <taxon>Pezizomycotina</taxon>
        <taxon>Leotiomycetes</taxon>
        <taxon>Leotiomycetes incertae sedis</taxon>
        <taxon>Scytalidium</taxon>
    </lineage>
</organism>
<dbReference type="Gene3D" id="3.80.10.10">
    <property type="entry name" value="Ribonuclease Inhibitor"/>
    <property type="match status" value="1"/>
</dbReference>
<dbReference type="SMART" id="SM00369">
    <property type="entry name" value="LRR_TYP"/>
    <property type="match status" value="2"/>
</dbReference>
<keyword evidence="2" id="KW-0677">Repeat</keyword>
<feature type="non-terminal residue" evidence="4">
    <location>
        <position position="541"/>
    </location>
</feature>
<reference evidence="4 5" key="1">
    <citation type="submission" date="2018-05" db="EMBL/GenBank/DDBJ databases">
        <title>Draft genome sequence of Scytalidium lignicola DSM 105466, a ubiquitous saprotrophic fungus.</title>
        <authorList>
            <person name="Buettner E."/>
            <person name="Gebauer A.M."/>
            <person name="Hofrichter M."/>
            <person name="Liers C."/>
            <person name="Kellner H."/>
        </authorList>
    </citation>
    <scope>NUCLEOTIDE SEQUENCE [LARGE SCALE GENOMIC DNA]</scope>
    <source>
        <strain evidence="4 5">DSM 105466</strain>
    </source>
</reference>
<evidence type="ECO:0000256" key="2">
    <source>
        <dbReference type="ARBA" id="ARBA00022737"/>
    </source>
</evidence>
<gene>
    <name evidence="4" type="ORF">B7463_g8187</name>
</gene>
<dbReference type="PANTHER" id="PTHR45752:SF187">
    <property type="entry name" value="LEUCINE-RICH REPEAT AND IQ DOMAIN-CONTAINING PROTEIN 4"/>
    <property type="match status" value="1"/>
</dbReference>
<evidence type="ECO:0000313" key="5">
    <source>
        <dbReference type="Proteomes" id="UP000258309"/>
    </source>
</evidence>
<feature type="non-terminal residue" evidence="4">
    <location>
        <position position="1"/>
    </location>
</feature>
<dbReference type="STRING" id="5539.A0A3E2H434"/>
<comment type="caution">
    <text evidence="4">The sequence shown here is derived from an EMBL/GenBank/DDBJ whole genome shotgun (WGS) entry which is preliminary data.</text>
</comment>
<evidence type="ECO:0000313" key="4">
    <source>
        <dbReference type="EMBL" id="RFU28154.1"/>
    </source>
</evidence>
<keyword evidence="1" id="KW-0433">Leucine-rich repeat</keyword>
<evidence type="ECO:0000256" key="1">
    <source>
        <dbReference type="ARBA" id="ARBA00022614"/>
    </source>
</evidence>
<dbReference type="EMBL" id="NCSJ02000174">
    <property type="protein sequence ID" value="RFU28154.1"/>
    <property type="molecule type" value="Genomic_DNA"/>
</dbReference>
<dbReference type="InterPro" id="IPR003591">
    <property type="entry name" value="Leu-rich_rpt_typical-subtyp"/>
</dbReference>
<keyword evidence="5" id="KW-1185">Reference proteome</keyword>
<dbReference type="InterPro" id="IPR050715">
    <property type="entry name" value="LRR-SigEffector_domain"/>
</dbReference>
<feature type="compositionally biased region" description="Polar residues" evidence="3">
    <location>
        <begin position="12"/>
        <end position="21"/>
    </location>
</feature>
<dbReference type="PANTHER" id="PTHR45752">
    <property type="entry name" value="LEUCINE-RICH REPEAT-CONTAINING"/>
    <property type="match status" value="1"/>
</dbReference>
<dbReference type="OMA" id="RYLPWEL"/>
<dbReference type="AlphaFoldDB" id="A0A3E2H434"/>
<proteinExistence type="predicted"/>
<protein>
    <submittedName>
        <fullName evidence="4">Uncharacterized protein</fullName>
    </submittedName>
</protein>
<accession>A0A3E2H434</accession>
<dbReference type="SUPFAM" id="SSF52058">
    <property type="entry name" value="L domain-like"/>
    <property type="match status" value="1"/>
</dbReference>